<keyword evidence="3" id="KW-1185">Reference proteome</keyword>
<dbReference type="AlphaFoldDB" id="A0A0L6JSJ6"/>
<dbReference type="OrthoDB" id="2088196at2"/>
<organism evidence="2 3">
    <name type="scientific">Pseudobacteroides cellulosolvens ATCC 35603 = DSM 2933</name>
    <dbReference type="NCBI Taxonomy" id="398512"/>
    <lineage>
        <taxon>Bacteria</taxon>
        <taxon>Bacillati</taxon>
        <taxon>Bacillota</taxon>
        <taxon>Clostridia</taxon>
        <taxon>Eubacteriales</taxon>
        <taxon>Oscillospiraceae</taxon>
        <taxon>Pseudobacteroides</taxon>
    </lineage>
</organism>
<keyword evidence="1" id="KW-0472">Membrane</keyword>
<evidence type="ECO:0000256" key="1">
    <source>
        <dbReference type="SAM" id="Phobius"/>
    </source>
</evidence>
<reference evidence="3" key="1">
    <citation type="submission" date="2015-07" db="EMBL/GenBank/DDBJ databases">
        <title>Near-Complete Genome Sequence of the Cellulolytic Bacterium Bacteroides (Pseudobacteroides) cellulosolvens ATCC 35603.</title>
        <authorList>
            <person name="Dassa B."/>
            <person name="Utturkar S.M."/>
            <person name="Klingeman D.M."/>
            <person name="Hurt R.A."/>
            <person name="Keller M."/>
            <person name="Xu J."/>
            <person name="Reddy Y.H.K."/>
            <person name="Borovok I."/>
            <person name="Grinberg I.R."/>
            <person name="Lamed R."/>
            <person name="Zhivin O."/>
            <person name="Bayer E.A."/>
            <person name="Brown S.D."/>
        </authorList>
    </citation>
    <scope>NUCLEOTIDE SEQUENCE [LARGE SCALE GENOMIC DNA]</scope>
    <source>
        <strain evidence="3">DSM 2933</strain>
    </source>
</reference>
<dbReference type="RefSeq" id="WP_036936477.1">
    <property type="nucleotide sequence ID" value="NZ_JQKC01000002.1"/>
</dbReference>
<gene>
    <name evidence="2" type="ORF">Bccel_3953</name>
</gene>
<keyword evidence="1" id="KW-0812">Transmembrane</keyword>
<dbReference type="Proteomes" id="UP000036923">
    <property type="component" value="Unassembled WGS sequence"/>
</dbReference>
<dbReference type="EMBL" id="LGTC01000001">
    <property type="protein sequence ID" value="KNY28679.1"/>
    <property type="molecule type" value="Genomic_DNA"/>
</dbReference>
<dbReference type="eggNOG" id="ENOG5030VUT">
    <property type="taxonomic scope" value="Bacteria"/>
</dbReference>
<accession>A0A0L6JSJ6</accession>
<evidence type="ECO:0008006" key="4">
    <source>
        <dbReference type="Google" id="ProtNLM"/>
    </source>
</evidence>
<feature type="transmembrane region" description="Helical" evidence="1">
    <location>
        <begin position="125"/>
        <end position="146"/>
    </location>
</feature>
<evidence type="ECO:0000313" key="3">
    <source>
        <dbReference type="Proteomes" id="UP000036923"/>
    </source>
</evidence>
<sequence precursor="true">MKKARILLFLLIISISYICFSSLATAEKRSIFVGDLIELKVTSQNITIDELRDKFKGFEIVDIKEDEDSFLVTLRSFEPGEKTVKIENKEIKINVKSALKEIKRDGIYEGESMPVAARKSFEWKYAFFILIGIFLVTGGFNLWWLIRRRKKTQIDPYGYFKIQAKGLSLDDGEYLAKLTKCFKEYIETVYSCTIRGKTTSELIEEIRSIPDLQLVLPAVQNWLSDSDRFKYMGITAGTEKKQEFLELLLELVRKIDYAKEVKS</sequence>
<evidence type="ECO:0000313" key="2">
    <source>
        <dbReference type="EMBL" id="KNY28679.1"/>
    </source>
</evidence>
<keyword evidence="1" id="KW-1133">Transmembrane helix</keyword>
<dbReference type="STRING" id="398512.Bccel_3953"/>
<protein>
    <recommendedName>
        <fullName evidence="4">DUF4129 domain-containing protein</fullName>
    </recommendedName>
</protein>
<proteinExistence type="predicted"/>
<comment type="caution">
    <text evidence="2">The sequence shown here is derived from an EMBL/GenBank/DDBJ whole genome shotgun (WGS) entry which is preliminary data.</text>
</comment>
<name>A0A0L6JSJ6_9FIRM</name>